<dbReference type="EMBL" id="GL984232">
    <property type="protein sequence ID" value="EGR28538.1"/>
    <property type="molecule type" value="Genomic_DNA"/>
</dbReference>
<protein>
    <recommendedName>
        <fullName evidence="1">methenyltetrahydrofolate cyclohydrolase</fullName>
        <ecNumber evidence="1">3.5.4.9</ecNumber>
    </recommendedName>
</protein>
<dbReference type="InterPro" id="IPR000672">
    <property type="entry name" value="THF_DH/CycHdrlase"/>
</dbReference>
<dbReference type="OrthoDB" id="5126881at2759"/>
<dbReference type="InterPro" id="IPR020867">
    <property type="entry name" value="THF_DH/CycHdrlase_CS"/>
</dbReference>
<dbReference type="InterPro" id="IPR036291">
    <property type="entry name" value="NAD(P)-bd_dom_sf"/>
</dbReference>
<dbReference type="PRINTS" id="PR00085">
    <property type="entry name" value="THFDHDRGNASE"/>
</dbReference>
<keyword evidence="2" id="KW-0378">Hydrolase</keyword>
<evidence type="ECO:0000259" key="4">
    <source>
        <dbReference type="Pfam" id="PF02882"/>
    </source>
</evidence>
<sequence>MHIFEVHNVDLKHKNITLVGKSILVGIPLSFLLLQKGAFVKFCDIHNNIQESVKDADIIISAAGVRNLIQGDFVKEGVIVIDAGCNKGIRKIDKRRVVGDVEFNKVSQKAKLINLVPGGVGPITVSMLIKNVVQCWKQNLQIEDQQKQDKL</sequence>
<dbReference type="Gene3D" id="3.40.50.10860">
    <property type="entry name" value="Leucine Dehydrogenase, chain A, domain 1"/>
    <property type="match status" value="1"/>
</dbReference>
<evidence type="ECO:0000256" key="3">
    <source>
        <dbReference type="ARBA" id="ARBA00023002"/>
    </source>
</evidence>
<dbReference type="GO" id="GO:0005829">
    <property type="term" value="C:cytosol"/>
    <property type="evidence" value="ECO:0007669"/>
    <property type="project" value="TreeGrafter"/>
</dbReference>
<dbReference type="GO" id="GO:0035999">
    <property type="term" value="P:tetrahydrofolate interconversion"/>
    <property type="evidence" value="ECO:0007669"/>
    <property type="project" value="TreeGrafter"/>
</dbReference>
<dbReference type="OMA" id="FLIHPSC"/>
<name>G0R1W5_ICHMU</name>
<evidence type="ECO:0000256" key="2">
    <source>
        <dbReference type="ARBA" id="ARBA00022801"/>
    </source>
</evidence>
<evidence type="ECO:0000256" key="1">
    <source>
        <dbReference type="ARBA" id="ARBA00012776"/>
    </source>
</evidence>
<dbReference type="RefSeq" id="XP_004029774.1">
    <property type="nucleotide sequence ID" value="XM_004029726.1"/>
</dbReference>
<organism evidence="5 6">
    <name type="scientific">Ichthyophthirius multifiliis</name>
    <name type="common">White spot disease agent</name>
    <name type="synonym">Ich</name>
    <dbReference type="NCBI Taxonomy" id="5932"/>
    <lineage>
        <taxon>Eukaryota</taxon>
        <taxon>Sar</taxon>
        <taxon>Alveolata</taxon>
        <taxon>Ciliophora</taxon>
        <taxon>Intramacronucleata</taxon>
        <taxon>Oligohymenophorea</taxon>
        <taxon>Hymenostomatida</taxon>
        <taxon>Ophryoglenina</taxon>
        <taxon>Ichthyophthirius</taxon>
    </lineage>
</organism>
<dbReference type="GO" id="GO:0004477">
    <property type="term" value="F:methenyltetrahydrofolate cyclohydrolase activity"/>
    <property type="evidence" value="ECO:0007669"/>
    <property type="project" value="UniProtKB-EC"/>
</dbReference>
<proteinExistence type="predicted"/>
<evidence type="ECO:0000313" key="6">
    <source>
        <dbReference type="Proteomes" id="UP000008983"/>
    </source>
</evidence>
<accession>G0R1W5</accession>
<dbReference type="EC" id="3.5.4.9" evidence="1"/>
<dbReference type="PROSITE" id="PS00767">
    <property type="entry name" value="THF_DHG_CYH_2"/>
    <property type="match status" value="1"/>
</dbReference>
<dbReference type="AlphaFoldDB" id="G0R1W5"/>
<dbReference type="GO" id="GO:0004488">
    <property type="term" value="F:methylenetetrahydrofolate dehydrogenase (NADP+) activity"/>
    <property type="evidence" value="ECO:0007669"/>
    <property type="project" value="InterPro"/>
</dbReference>
<keyword evidence="3" id="KW-0560">Oxidoreductase</keyword>
<gene>
    <name evidence="5" type="ORF">IMG5_173280</name>
</gene>
<feature type="domain" description="Tetrahydrofolate dehydrogenase/cyclohydrolase NAD(P)-binding" evidence="4">
    <location>
        <begin position="1"/>
        <end position="139"/>
    </location>
</feature>
<dbReference type="InParanoid" id="G0R1W5"/>
<dbReference type="Gene3D" id="3.40.50.720">
    <property type="entry name" value="NAD(P)-binding Rossmann-like Domain"/>
    <property type="match status" value="1"/>
</dbReference>
<keyword evidence="6" id="KW-1185">Reference proteome</keyword>
<dbReference type="PANTHER" id="PTHR48099">
    <property type="entry name" value="C-1-TETRAHYDROFOLATE SYNTHASE, CYTOPLASMIC-RELATED"/>
    <property type="match status" value="1"/>
</dbReference>
<dbReference type="Proteomes" id="UP000008983">
    <property type="component" value="Unassembled WGS sequence"/>
</dbReference>
<dbReference type="STRING" id="857967.G0R1W5"/>
<dbReference type="SUPFAM" id="SSF51735">
    <property type="entry name" value="NAD(P)-binding Rossmann-fold domains"/>
    <property type="match status" value="1"/>
</dbReference>
<dbReference type="PANTHER" id="PTHR48099:SF5">
    <property type="entry name" value="C-1-TETRAHYDROFOLATE SYNTHASE, CYTOPLASMIC"/>
    <property type="match status" value="1"/>
</dbReference>
<reference evidence="5 6" key="1">
    <citation type="submission" date="2011-07" db="EMBL/GenBank/DDBJ databases">
        <authorList>
            <person name="Coyne R."/>
            <person name="Brami D."/>
            <person name="Johnson J."/>
            <person name="Hostetler J."/>
            <person name="Hannick L."/>
            <person name="Clark T."/>
            <person name="Cassidy-Hanley D."/>
            <person name="Inman J."/>
        </authorList>
    </citation>
    <scope>NUCLEOTIDE SEQUENCE [LARGE SCALE GENOMIC DNA]</scope>
    <source>
        <strain evidence="5 6">G5</strain>
    </source>
</reference>
<evidence type="ECO:0000313" key="5">
    <source>
        <dbReference type="EMBL" id="EGR28538.1"/>
    </source>
</evidence>
<dbReference type="InterPro" id="IPR020631">
    <property type="entry name" value="THF_DH/CycHdrlase_NAD-bd_dom"/>
</dbReference>
<dbReference type="GeneID" id="14904624"/>
<dbReference type="Pfam" id="PF02882">
    <property type="entry name" value="THF_DHG_CYH_C"/>
    <property type="match status" value="1"/>
</dbReference>
<dbReference type="CDD" id="cd01080">
    <property type="entry name" value="NAD_bind_m-THF_DH_Cyclohyd"/>
    <property type="match status" value="1"/>
</dbReference>
<dbReference type="eggNOG" id="KOG4230">
    <property type="taxonomic scope" value="Eukaryota"/>
</dbReference>